<dbReference type="RefSeq" id="WP_066102614.1">
    <property type="nucleotide sequence ID" value="NZ_CP016027.1"/>
</dbReference>
<dbReference type="InterPro" id="IPR025711">
    <property type="entry name" value="PepSY"/>
</dbReference>
<evidence type="ECO:0000313" key="2">
    <source>
        <dbReference type="EMBL" id="ANJ68220.1"/>
    </source>
</evidence>
<proteinExistence type="predicted"/>
<evidence type="ECO:0000313" key="3">
    <source>
        <dbReference type="Proteomes" id="UP000078596"/>
    </source>
</evidence>
<organism evidence="2 3">
    <name type="scientific">Halothiobacillus diazotrophicus</name>
    <dbReference type="NCBI Taxonomy" id="1860122"/>
    <lineage>
        <taxon>Bacteria</taxon>
        <taxon>Pseudomonadati</taxon>
        <taxon>Pseudomonadota</taxon>
        <taxon>Gammaproteobacteria</taxon>
        <taxon>Chromatiales</taxon>
        <taxon>Halothiobacillaceae</taxon>
        <taxon>Halothiobacillus</taxon>
    </lineage>
</organism>
<dbReference type="Proteomes" id="UP000078596">
    <property type="component" value="Chromosome"/>
</dbReference>
<keyword evidence="3" id="KW-1185">Reference proteome</keyword>
<protein>
    <recommendedName>
        <fullName evidence="1">PepSY domain-containing protein</fullName>
    </recommendedName>
</protein>
<dbReference type="KEGG" id="haz:A9404_01945"/>
<dbReference type="Pfam" id="PF03413">
    <property type="entry name" value="PepSY"/>
    <property type="match status" value="1"/>
</dbReference>
<gene>
    <name evidence="2" type="ORF">A9404_01945</name>
</gene>
<dbReference type="EMBL" id="CP016027">
    <property type="protein sequence ID" value="ANJ68220.1"/>
    <property type="molecule type" value="Genomic_DNA"/>
</dbReference>
<reference evidence="2 3" key="1">
    <citation type="submission" date="2016-06" db="EMBL/GenBank/DDBJ databases">
        <title>Insight into the functional genes involving in sulfur oxidation in Pearl River water.</title>
        <authorList>
            <person name="Luo J."/>
            <person name="Tan X."/>
            <person name="Lin W."/>
        </authorList>
    </citation>
    <scope>NUCLEOTIDE SEQUENCE [LARGE SCALE GENOMIC DNA]</scope>
    <source>
        <strain evidence="2 3">LS2</strain>
    </source>
</reference>
<sequence>MKSRYVLAGLAGIGLSLTGIVGAQAYDGESLATGAKIGMPEARTLALKARPGTITDEELEKEGGGSGLRYSFDIQGTDQVAYEVGIDARSGTVLENDRESARPD</sequence>
<dbReference type="AlphaFoldDB" id="A0A191ZK28"/>
<dbReference type="Gene3D" id="3.10.450.40">
    <property type="match status" value="1"/>
</dbReference>
<evidence type="ECO:0000259" key="1">
    <source>
        <dbReference type="Pfam" id="PF03413"/>
    </source>
</evidence>
<dbReference type="OrthoDB" id="5297827at2"/>
<name>A0A191ZK28_9GAMM</name>
<feature type="domain" description="PepSY" evidence="1">
    <location>
        <begin position="41"/>
        <end position="95"/>
    </location>
</feature>
<accession>A0A191ZK28</accession>